<reference evidence="2 3" key="1">
    <citation type="submission" date="2018-01" db="EMBL/GenBank/DDBJ databases">
        <authorList>
            <person name="Gaut B.S."/>
            <person name="Morton B.R."/>
            <person name="Clegg M.T."/>
            <person name="Duvall M.R."/>
        </authorList>
    </citation>
    <scope>NUCLEOTIDE SEQUENCE [LARGE SCALE GENOMIC DNA]</scope>
    <source>
        <strain evidence="2 3">HR-AV</strain>
    </source>
</reference>
<name>A0A2S4ZZF5_9SPHI</name>
<evidence type="ECO:0000259" key="1">
    <source>
        <dbReference type="Pfam" id="PF08818"/>
    </source>
</evidence>
<dbReference type="SUPFAM" id="SSF159888">
    <property type="entry name" value="YdhG-like"/>
    <property type="match status" value="1"/>
</dbReference>
<proteinExistence type="predicted"/>
<dbReference type="EMBL" id="PQVF01000009">
    <property type="protein sequence ID" value="POY35738.1"/>
    <property type="molecule type" value="Genomic_DNA"/>
</dbReference>
<protein>
    <recommendedName>
        <fullName evidence="1">YdhG-like domain-containing protein</fullName>
    </recommendedName>
</protein>
<gene>
    <name evidence="2" type="ORF">C3K47_13335</name>
</gene>
<dbReference type="OrthoDB" id="5951444at2"/>
<sequence>MATQKTVPTNESVVNFINTVDDEQKRNDSYALVKILEEATGFEATMWGPAIIGFGSYHYKYASGHEGDAPLAGFSPRKQSISFYVMLSEEKRNELLSKLGKHKAAKSCIYINKLSDVDAEVLKEMVKESMRYMQELYG</sequence>
<dbReference type="Pfam" id="PF08818">
    <property type="entry name" value="DUF1801"/>
    <property type="match status" value="1"/>
</dbReference>
<dbReference type="InterPro" id="IPR014922">
    <property type="entry name" value="YdhG-like"/>
</dbReference>
<organism evidence="2 3">
    <name type="scientific">Solitalea longa</name>
    <dbReference type="NCBI Taxonomy" id="2079460"/>
    <lineage>
        <taxon>Bacteria</taxon>
        <taxon>Pseudomonadati</taxon>
        <taxon>Bacteroidota</taxon>
        <taxon>Sphingobacteriia</taxon>
        <taxon>Sphingobacteriales</taxon>
        <taxon>Sphingobacteriaceae</taxon>
        <taxon>Solitalea</taxon>
    </lineage>
</organism>
<dbReference type="Proteomes" id="UP000236893">
    <property type="component" value="Unassembled WGS sequence"/>
</dbReference>
<dbReference type="AlphaFoldDB" id="A0A2S4ZZF5"/>
<evidence type="ECO:0000313" key="2">
    <source>
        <dbReference type="EMBL" id="POY35738.1"/>
    </source>
</evidence>
<dbReference type="RefSeq" id="WP_103789651.1">
    <property type="nucleotide sequence ID" value="NZ_PQVF01000009.1"/>
</dbReference>
<comment type="caution">
    <text evidence="2">The sequence shown here is derived from an EMBL/GenBank/DDBJ whole genome shotgun (WGS) entry which is preliminary data.</text>
</comment>
<evidence type="ECO:0000313" key="3">
    <source>
        <dbReference type="Proteomes" id="UP000236893"/>
    </source>
</evidence>
<keyword evidence="3" id="KW-1185">Reference proteome</keyword>
<feature type="domain" description="YdhG-like" evidence="1">
    <location>
        <begin position="26"/>
        <end position="130"/>
    </location>
</feature>
<accession>A0A2S4ZZF5</accession>